<keyword evidence="8" id="KW-1185">Reference proteome</keyword>
<keyword evidence="6" id="KW-0560">Oxidoreductase</keyword>
<keyword evidence="6" id="KW-0503">Monooxygenase</keyword>
<dbReference type="GO" id="GO:0016705">
    <property type="term" value="F:oxidoreductase activity, acting on paired donors, with incorporation or reduction of molecular oxygen"/>
    <property type="evidence" value="ECO:0007669"/>
    <property type="project" value="InterPro"/>
</dbReference>
<dbReference type="AlphaFoldDB" id="A0A443I397"/>
<evidence type="ECO:0000256" key="5">
    <source>
        <dbReference type="ARBA" id="ARBA00023004"/>
    </source>
</evidence>
<dbReference type="EMBL" id="RCNU01000002">
    <property type="protein sequence ID" value="RWQ98537.1"/>
    <property type="molecule type" value="Genomic_DNA"/>
</dbReference>
<evidence type="ECO:0000313" key="7">
    <source>
        <dbReference type="EMBL" id="RWQ98537.1"/>
    </source>
</evidence>
<dbReference type="InterPro" id="IPR036396">
    <property type="entry name" value="Cyt_P450_sf"/>
</dbReference>
<dbReference type="Proteomes" id="UP000283841">
    <property type="component" value="Unassembled WGS sequence"/>
</dbReference>
<name>A0A443I397_BYSSP</name>
<dbReference type="PANTHER" id="PTHR24304">
    <property type="entry name" value="CYTOCHROME P450 FAMILY 7"/>
    <property type="match status" value="1"/>
</dbReference>
<accession>A0A443I397</accession>
<keyword evidence="4" id="KW-0479">Metal-binding</keyword>
<keyword evidence="3" id="KW-0349">Heme</keyword>
<dbReference type="GO" id="GO:0020037">
    <property type="term" value="F:heme binding"/>
    <property type="evidence" value="ECO:0007669"/>
    <property type="project" value="InterPro"/>
</dbReference>
<sequence length="217" mass="23729">MSVDIPLMRWCSEYFVRAGGLAYFGDVLGTIAPALAPTFIAFDDLSCINTNTRKTAFWMLTYRNPSYIEPLRKETTAAFNGDRLVDLGHIHKNCPLLKSLWFETLRMASNATSVRLVNKDTIIGNKILRKGNRIRPSTAPMSVHLTPSVLPVQTLRSSGGPSAAARRCAAAAIAKRATLILLSIVLRRFDIVIVGEGKLPTPDLGMSVLGIMAVKDD</sequence>
<evidence type="ECO:0000256" key="1">
    <source>
        <dbReference type="ARBA" id="ARBA00001971"/>
    </source>
</evidence>
<comment type="cofactor">
    <cofactor evidence="1">
        <name>heme</name>
        <dbReference type="ChEBI" id="CHEBI:30413"/>
    </cofactor>
</comment>
<dbReference type="GeneID" id="39598142"/>
<dbReference type="VEuPathDB" id="FungiDB:C8Q69DRAFT_442691"/>
<dbReference type="InterPro" id="IPR050529">
    <property type="entry name" value="CYP450_sterol_14alpha_dmase"/>
</dbReference>
<gene>
    <name evidence="7" type="ORF">C8Q69DRAFT_442691</name>
</gene>
<evidence type="ECO:0000313" key="8">
    <source>
        <dbReference type="Proteomes" id="UP000283841"/>
    </source>
</evidence>
<dbReference type="PANTHER" id="PTHR24304:SF2">
    <property type="entry name" value="24-HYDROXYCHOLESTEROL 7-ALPHA-HYDROXYLASE"/>
    <property type="match status" value="1"/>
</dbReference>
<proteinExistence type="inferred from homology"/>
<keyword evidence="5" id="KW-0408">Iron</keyword>
<reference evidence="7 8" key="1">
    <citation type="journal article" date="2018" name="Front. Microbiol.">
        <title>Genomic and genetic insights into a cosmopolitan fungus, Paecilomyces variotii (Eurotiales).</title>
        <authorList>
            <person name="Urquhart A.S."/>
            <person name="Mondo S.J."/>
            <person name="Makela M.R."/>
            <person name="Hane J.K."/>
            <person name="Wiebenga A."/>
            <person name="He G."/>
            <person name="Mihaltcheva S."/>
            <person name="Pangilinan J."/>
            <person name="Lipzen A."/>
            <person name="Barry K."/>
            <person name="de Vries R.P."/>
            <person name="Grigoriev I.V."/>
            <person name="Idnurm A."/>
        </authorList>
    </citation>
    <scope>NUCLEOTIDE SEQUENCE [LARGE SCALE GENOMIC DNA]</scope>
    <source>
        <strain evidence="7 8">CBS 101075</strain>
    </source>
</reference>
<dbReference type="GO" id="GO:0005506">
    <property type="term" value="F:iron ion binding"/>
    <property type="evidence" value="ECO:0007669"/>
    <property type="project" value="InterPro"/>
</dbReference>
<comment type="caution">
    <text evidence="7">The sequence shown here is derived from an EMBL/GenBank/DDBJ whole genome shotgun (WGS) entry which is preliminary data.</text>
</comment>
<comment type="similarity">
    <text evidence="2">Belongs to the cytochrome P450 family.</text>
</comment>
<evidence type="ECO:0000256" key="2">
    <source>
        <dbReference type="ARBA" id="ARBA00010617"/>
    </source>
</evidence>
<organism evidence="7 8">
    <name type="scientific">Byssochlamys spectabilis</name>
    <name type="common">Paecilomyces variotii</name>
    <dbReference type="NCBI Taxonomy" id="264951"/>
    <lineage>
        <taxon>Eukaryota</taxon>
        <taxon>Fungi</taxon>
        <taxon>Dikarya</taxon>
        <taxon>Ascomycota</taxon>
        <taxon>Pezizomycotina</taxon>
        <taxon>Eurotiomycetes</taxon>
        <taxon>Eurotiomycetidae</taxon>
        <taxon>Eurotiales</taxon>
        <taxon>Thermoascaceae</taxon>
        <taxon>Paecilomyces</taxon>
    </lineage>
</organism>
<dbReference type="GO" id="GO:0008395">
    <property type="term" value="F:steroid hydroxylase activity"/>
    <property type="evidence" value="ECO:0007669"/>
    <property type="project" value="TreeGrafter"/>
</dbReference>
<evidence type="ECO:0000256" key="3">
    <source>
        <dbReference type="ARBA" id="ARBA00022617"/>
    </source>
</evidence>
<protein>
    <submittedName>
        <fullName evidence="7">Uncharacterized protein</fullName>
    </submittedName>
</protein>
<dbReference type="RefSeq" id="XP_028488182.1">
    <property type="nucleotide sequence ID" value="XM_028628865.1"/>
</dbReference>
<evidence type="ECO:0000256" key="6">
    <source>
        <dbReference type="ARBA" id="ARBA00023033"/>
    </source>
</evidence>
<dbReference type="Gene3D" id="1.10.630.10">
    <property type="entry name" value="Cytochrome P450"/>
    <property type="match status" value="1"/>
</dbReference>
<dbReference type="SUPFAM" id="SSF48264">
    <property type="entry name" value="Cytochrome P450"/>
    <property type="match status" value="1"/>
</dbReference>
<evidence type="ECO:0000256" key="4">
    <source>
        <dbReference type="ARBA" id="ARBA00022723"/>
    </source>
</evidence>
<dbReference type="STRING" id="264951.A0A443I397"/>